<feature type="region of interest" description="Disordered" evidence="1">
    <location>
        <begin position="142"/>
        <end position="163"/>
    </location>
</feature>
<name>A0ABQ8L1Y6_LABRO</name>
<dbReference type="InterPro" id="IPR052055">
    <property type="entry name" value="Hepadnavirus_pol/RT"/>
</dbReference>
<evidence type="ECO:0000313" key="2">
    <source>
        <dbReference type="EMBL" id="KAI2644430.1"/>
    </source>
</evidence>
<organism evidence="2 3">
    <name type="scientific">Labeo rohita</name>
    <name type="common">Indian major carp</name>
    <name type="synonym">Cyprinus rohita</name>
    <dbReference type="NCBI Taxonomy" id="84645"/>
    <lineage>
        <taxon>Eukaryota</taxon>
        <taxon>Metazoa</taxon>
        <taxon>Chordata</taxon>
        <taxon>Craniata</taxon>
        <taxon>Vertebrata</taxon>
        <taxon>Euteleostomi</taxon>
        <taxon>Actinopterygii</taxon>
        <taxon>Neopterygii</taxon>
        <taxon>Teleostei</taxon>
        <taxon>Ostariophysi</taxon>
        <taxon>Cypriniformes</taxon>
        <taxon>Cyprinidae</taxon>
        <taxon>Labeoninae</taxon>
        <taxon>Labeonini</taxon>
        <taxon>Labeo</taxon>
    </lineage>
</organism>
<proteinExistence type="predicted"/>
<evidence type="ECO:0000313" key="3">
    <source>
        <dbReference type="Proteomes" id="UP000830375"/>
    </source>
</evidence>
<sequence>MFFSCSDRVILMVVMRVEVGRSLTVKQFQQLLGLMAAASNVIHFGLLYMRPLQWWLKTKGFSLRGNLLCMIKGPVLGAPCLRVKLATDASLTGWGVVMNGHPTCGHHPAWHISCLEMLAMFQCPREISLPTLSVLQGAAVSSEPTPQSLPPRQRSGAGELATPAGVSRTVSSIIGSVEATAKCHCICMGPAHCRVRLSHSIRGAPPPPFNGVCPTVVSLEQGLVMEQEVDTLLRKEAIDVVPPHDRESGFYSRESGFYSRYFIFPKKDGGLRPFLDLRQLNRSDLWSLLTTGSPGSTADLRQLNCSAMWLKFRMLTVSQVLSQIRSEDWFVTIVLKGAYFHVSILPQHKKFLSTLPLHFHEVCSGSTAAPGHPHTRLHRRLVDSGSIGALRCSPRSDERVGVETERQEECAVSITENHLSRRGVGFDHDAGMFVTCSDRVDPHRSHESERRLVTHCKAVPTTAGSDGVQRDTFWPVVHETLTVVAQDQARKPWFLSEGPVLGAPCCRVTLATDESLTSWEVVMSGHPSRGLWNGCHLTWHINCLEMLAVFQGNTFSRA</sequence>
<protein>
    <submittedName>
        <fullName evidence="2">2-isopropylmalate synthase</fullName>
    </submittedName>
</protein>
<dbReference type="InterPro" id="IPR043502">
    <property type="entry name" value="DNA/RNA_pol_sf"/>
</dbReference>
<accession>A0ABQ8L1Y6</accession>
<dbReference type="Proteomes" id="UP000830375">
    <property type="component" value="Unassembled WGS sequence"/>
</dbReference>
<dbReference type="PANTHER" id="PTHR33050:SF7">
    <property type="entry name" value="RIBONUCLEASE H"/>
    <property type="match status" value="1"/>
</dbReference>
<keyword evidence="3" id="KW-1185">Reference proteome</keyword>
<dbReference type="EMBL" id="JACTAM010002520">
    <property type="protein sequence ID" value="KAI2644430.1"/>
    <property type="molecule type" value="Genomic_DNA"/>
</dbReference>
<comment type="caution">
    <text evidence="2">The sequence shown here is derived from an EMBL/GenBank/DDBJ whole genome shotgun (WGS) entry which is preliminary data.</text>
</comment>
<dbReference type="SUPFAM" id="SSF56672">
    <property type="entry name" value="DNA/RNA polymerases"/>
    <property type="match status" value="1"/>
</dbReference>
<reference evidence="2 3" key="1">
    <citation type="submission" date="2022-01" db="EMBL/GenBank/DDBJ databases">
        <title>A high-quality chromosome-level genome assembly of rohu carp, Labeo rohita.</title>
        <authorList>
            <person name="Arick M.A. II"/>
            <person name="Hsu C.-Y."/>
            <person name="Magbanua Z."/>
            <person name="Pechanova O."/>
            <person name="Grover C."/>
            <person name="Miller E."/>
            <person name="Thrash A."/>
            <person name="Ezzel L."/>
            <person name="Alam S."/>
            <person name="Benzie J."/>
            <person name="Hamilton M."/>
            <person name="Karsi A."/>
            <person name="Lawrence M.L."/>
            <person name="Peterson D.G."/>
        </authorList>
    </citation>
    <scope>NUCLEOTIDE SEQUENCE [LARGE SCALE GENOMIC DNA]</scope>
    <source>
        <strain evidence="3">BAU-BD-2019</strain>
        <tissue evidence="2">Blood</tissue>
    </source>
</reference>
<gene>
    <name evidence="2" type="ORF">H4Q32_026720</name>
</gene>
<dbReference type="PANTHER" id="PTHR33050">
    <property type="entry name" value="REVERSE TRANSCRIPTASE DOMAIN-CONTAINING PROTEIN"/>
    <property type="match status" value="1"/>
</dbReference>
<evidence type="ECO:0000256" key="1">
    <source>
        <dbReference type="SAM" id="MobiDB-lite"/>
    </source>
</evidence>